<dbReference type="SUPFAM" id="SSF52402">
    <property type="entry name" value="Adenine nucleotide alpha hydrolases-like"/>
    <property type="match status" value="1"/>
</dbReference>
<evidence type="ECO:0000256" key="3">
    <source>
        <dbReference type="ARBA" id="ARBA00022723"/>
    </source>
</evidence>
<comment type="pathway">
    <text evidence="1">Purine metabolism; 7-cyano-7-deazaguanine biosynthesis.</text>
</comment>
<dbReference type="PANTHER" id="PTHR42914:SF1">
    <property type="entry name" value="7-CYANO-7-DEAZAGUANINE SYNTHASE"/>
    <property type="match status" value="1"/>
</dbReference>
<gene>
    <name evidence="10" type="ORF">MNBD_DELTA04-1047</name>
</gene>
<dbReference type="Gene3D" id="3.40.50.620">
    <property type="entry name" value="HUPs"/>
    <property type="match status" value="1"/>
</dbReference>
<evidence type="ECO:0000256" key="4">
    <source>
        <dbReference type="ARBA" id="ARBA00022741"/>
    </source>
</evidence>
<dbReference type="Pfam" id="PF06508">
    <property type="entry name" value="QueC"/>
    <property type="match status" value="1"/>
</dbReference>
<evidence type="ECO:0000256" key="6">
    <source>
        <dbReference type="ARBA" id="ARBA00022840"/>
    </source>
</evidence>
<dbReference type="InterPro" id="IPR014729">
    <property type="entry name" value="Rossmann-like_a/b/a_fold"/>
</dbReference>
<keyword evidence="4" id="KW-0547">Nucleotide-binding</keyword>
<keyword evidence="2 10" id="KW-0436">Ligase</keyword>
<evidence type="ECO:0000256" key="1">
    <source>
        <dbReference type="ARBA" id="ARBA00005061"/>
    </source>
</evidence>
<dbReference type="PIRSF" id="PIRSF006293">
    <property type="entry name" value="ExsB"/>
    <property type="match status" value="1"/>
</dbReference>
<comment type="catalytic activity">
    <reaction evidence="9">
        <text>7-carboxy-7-carbaguanine + NH4(+) + 2 ATP = 7-cyano-7-carbaguanine + 2 AMP + 2 diphosphate + 2 H(+)</text>
        <dbReference type="Rhea" id="RHEA:27982"/>
        <dbReference type="ChEBI" id="CHEBI:15378"/>
        <dbReference type="ChEBI" id="CHEBI:28938"/>
        <dbReference type="ChEBI" id="CHEBI:30616"/>
        <dbReference type="ChEBI" id="CHEBI:33019"/>
        <dbReference type="ChEBI" id="CHEBI:45075"/>
        <dbReference type="ChEBI" id="CHEBI:61036"/>
        <dbReference type="ChEBI" id="CHEBI:456215"/>
        <dbReference type="EC" id="6.3.4.20"/>
    </reaction>
</comment>
<dbReference type="EMBL" id="UOEY01000112">
    <property type="protein sequence ID" value="VAW40865.1"/>
    <property type="molecule type" value="Genomic_DNA"/>
</dbReference>
<sequence length="233" mass="25286">MSHDHREAVILLSGGLDSTTVLAVALSQGYACSCLSFSYGQRQKIELQKARALSKKMGAQRHLVLRLDLDTIGGSALTTAIEVPKDRDFAAMGQGVPVTYVPGRNIIFLSHAVAWAEVIGAADIFLGINAVDFSGYPDCRPDFLAAFEKMANLGTRSGSEDKPFTLHAPLMHLRKKEIIEMGMSLGVDYSMTHSCYDPRGGLACGRCDACRLRLRGFAEAGMVDPVSYEVVRK</sequence>
<dbReference type="EC" id="6.3.4.20" evidence="8"/>
<name>A0A3B0VBC0_9ZZZZ</name>
<protein>
    <recommendedName>
        <fullName evidence="8">7-cyano-7-deazaguanine synthase</fullName>
        <ecNumber evidence="8">6.3.4.20</ecNumber>
    </recommendedName>
</protein>
<dbReference type="CDD" id="cd01995">
    <property type="entry name" value="QueC-like"/>
    <property type="match status" value="1"/>
</dbReference>
<evidence type="ECO:0000256" key="7">
    <source>
        <dbReference type="ARBA" id="ARBA00037993"/>
    </source>
</evidence>
<organism evidence="10">
    <name type="scientific">hydrothermal vent metagenome</name>
    <dbReference type="NCBI Taxonomy" id="652676"/>
    <lineage>
        <taxon>unclassified sequences</taxon>
        <taxon>metagenomes</taxon>
        <taxon>ecological metagenomes</taxon>
    </lineage>
</organism>
<keyword evidence="5" id="KW-0862">Zinc</keyword>
<dbReference type="HAMAP" id="MF_01633">
    <property type="entry name" value="QueC"/>
    <property type="match status" value="1"/>
</dbReference>
<keyword evidence="3" id="KW-0479">Metal-binding</keyword>
<evidence type="ECO:0000313" key="10">
    <source>
        <dbReference type="EMBL" id="VAW40865.1"/>
    </source>
</evidence>
<proteinExistence type="inferred from homology"/>
<comment type="similarity">
    <text evidence="7">Belongs to the QueC family.</text>
</comment>
<evidence type="ECO:0000256" key="9">
    <source>
        <dbReference type="ARBA" id="ARBA00047890"/>
    </source>
</evidence>
<dbReference type="AlphaFoldDB" id="A0A3B0VBC0"/>
<reference evidence="10" key="1">
    <citation type="submission" date="2018-06" db="EMBL/GenBank/DDBJ databases">
        <authorList>
            <person name="Zhirakovskaya E."/>
        </authorList>
    </citation>
    <scope>NUCLEOTIDE SEQUENCE</scope>
</reference>
<dbReference type="GO" id="GO:0005524">
    <property type="term" value="F:ATP binding"/>
    <property type="evidence" value="ECO:0007669"/>
    <property type="project" value="UniProtKB-KW"/>
</dbReference>
<evidence type="ECO:0000256" key="8">
    <source>
        <dbReference type="ARBA" id="ARBA00039149"/>
    </source>
</evidence>
<dbReference type="GO" id="GO:0016874">
    <property type="term" value="F:ligase activity"/>
    <property type="evidence" value="ECO:0007669"/>
    <property type="project" value="UniProtKB-KW"/>
</dbReference>
<dbReference type="InterPro" id="IPR018317">
    <property type="entry name" value="QueC"/>
</dbReference>
<dbReference type="GO" id="GO:0046872">
    <property type="term" value="F:metal ion binding"/>
    <property type="evidence" value="ECO:0007669"/>
    <property type="project" value="UniProtKB-KW"/>
</dbReference>
<accession>A0A3B0VBC0</accession>
<dbReference type="PANTHER" id="PTHR42914">
    <property type="entry name" value="7-CYANO-7-DEAZAGUANINE SYNTHASE"/>
    <property type="match status" value="1"/>
</dbReference>
<evidence type="ECO:0000256" key="5">
    <source>
        <dbReference type="ARBA" id="ARBA00022833"/>
    </source>
</evidence>
<keyword evidence="6" id="KW-0067">ATP-binding</keyword>
<evidence type="ECO:0000256" key="2">
    <source>
        <dbReference type="ARBA" id="ARBA00022598"/>
    </source>
</evidence>
<dbReference type="NCBIfam" id="TIGR00364">
    <property type="entry name" value="7-cyano-7-deazaguanine synthase QueC"/>
    <property type="match status" value="1"/>
</dbReference>